<evidence type="ECO:0000313" key="1">
    <source>
        <dbReference type="EMBL" id="CSC78185.1"/>
    </source>
</evidence>
<proteinExistence type="predicted"/>
<organism evidence="1 2">
    <name type="scientific">Vibrio cholerae</name>
    <dbReference type="NCBI Taxonomy" id="666"/>
    <lineage>
        <taxon>Bacteria</taxon>
        <taxon>Pseudomonadati</taxon>
        <taxon>Pseudomonadota</taxon>
        <taxon>Gammaproteobacteria</taxon>
        <taxon>Vibrionales</taxon>
        <taxon>Vibrionaceae</taxon>
        <taxon>Vibrio</taxon>
    </lineage>
</organism>
<dbReference type="Proteomes" id="UP000041770">
    <property type="component" value="Unassembled WGS sequence"/>
</dbReference>
<accession>A0A655ZRM7</accession>
<dbReference type="EMBL" id="CWQY01000014">
    <property type="protein sequence ID" value="CSC78185.1"/>
    <property type="molecule type" value="Genomic_DNA"/>
</dbReference>
<sequence>MSVRFGIIYYSKLSAELFNQFNKVVKQRCCIVWTWACFWVALEAKRWLVGTMNPLQ</sequence>
<reference evidence="1 2" key="1">
    <citation type="submission" date="2015-07" db="EMBL/GenBank/DDBJ databases">
        <authorList>
            <consortium name="Pathogen Informatics"/>
        </authorList>
    </citation>
    <scope>NUCLEOTIDE SEQUENCE [LARGE SCALE GENOMIC DNA]</scope>
    <source>
        <strain evidence="1 2">A316</strain>
    </source>
</reference>
<gene>
    <name evidence="1" type="ORF">ERS013200_02255</name>
</gene>
<name>A0A655ZRM7_VIBCL</name>
<dbReference type="AlphaFoldDB" id="A0A655ZRM7"/>
<protein>
    <submittedName>
        <fullName evidence="1">Uncharacterized protein</fullName>
    </submittedName>
</protein>
<evidence type="ECO:0000313" key="2">
    <source>
        <dbReference type="Proteomes" id="UP000041770"/>
    </source>
</evidence>